<evidence type="ECO:0000256" key="1">
    <source>
        <dbReference type="SAM" id="MobiDB-lite"/>
    </source>
</evidence>
<name>A0AAE1TVX0_9EUCA</name>
<dbReference type="Proteomes" id="UP001292094">
    <property type="component" value="Unassembled WGS sequence"/>
</dbReference>
<gene>
    <name evidence="2" type="ORF">Pmani_028226</name>
</gene>
<dbReference type="AlphaFoldDB" id="A0AAE1TVX0"/>
<comment type="caution">
    <text evidence="2">The sequence shown here is derived from an EMBL/GenBank/DDBJ whole genome shotgun (WGS) entry which is preliminary data.</text>
</comment>
<dbReference type="EMBL" id="JAWZYT010003227">
    <property type="protein sequence ID" value="KAK4299496.1"/>
    <property type="molecule type" value="Genomic_DNA"/>
</dbReference>
<feature type="region of interest" description="Disordered" evidence="1">
    <location>
        <begin position="1"/>
        <end position="41"/>
    </location>
</feature>
<feature type="compositionally biased region" description="Polar residues" evidence="1">
    <location>
        <begin position="13"/>
        <end position="24"/>
    </location>
</feature>
<reference evidence="2" key="1">
    <citation type="submission" date="2023-11" db="EMBL/GenBank/DDBJ databases">
        <title>Genome assemblies of two species of porcelain crab, Petrolisthes cinctipes and Petrolisthes manimaculis (Anomura: Porcellanidae).</title>
        <authorList>
            <person name="Angst P."/>
        </authorList>
    </citation>
    <scope>NUCLEOTIDE SEQUENCE</scope>
    <source>
        <strain evidence="2">PB745_02</strain>
        <tissue evidence="2">Gill</tissue>
    </source>
</reference>
<organism evidence="2 3">
    <name type="scientific">Petrolisthes manimaculis</name>
    <dbReference type="NCBI Taxonomy" id="1843537"/>
    <lineage>
        <taxon>Eukaryota</taxon>
        <taxon>Metazoa</taxon>
        <taxon>Ecdysozoa</taxon>
        <taxon>Arthropoda</taxon>
        <taxon>Crustacea</taxon>
        <taxon>Multicrustacea</taxon>
        <taxon>Malacostraca</taxon>
        <taxon>Eumalacostraca</taxon>
        <taxon>Eucarida</taxon>
        <taxon>Decapoda</taxon>
        <taxon>Pleocyemata</taxon>
        <taxon>Anomura</taxon>
        <taxon>Galatheoidea</taxon>
        <taxon>Porcellanidae</taxon>
        <taxon>Petrolisthes</taxon>
    </lineage>
</organism>
<evidence type="ECO:0000313" key="3">
    <source>
        <dbReference type="Proteomes" id="UP001292094"/>
    </source>
</evidence>
<evidence type="ECO:0000313" key="2">
    <source>
        <dbReference type="EMBL" id="KAK4299496.1"/>
    </source>
</evidence>
<sequence length="95" mass="10619">MTLDKSMTEAETRTQQTPLLSSPHSPARGVQPQVRCPSPHTHTLASRDIELVAQLWRQGRWKTLLSDRKLDPQPPLCRLGSVGNRGEVIRVEGRG</sequence>
<feature type="compositionally biased region" description="Basic and acidic residues" evidence="1">
    <location>
        <begin position="1"/>
        <end position="12"/>
    </location>
</feature>
<accession>A0AAE1TVX0</accession>
<protein>
    <submittedName>
        <fullName evidence="2">Uncharacterized protein</fullName>
    </submittedName>
</protein>
<keyword evidence="3" id="KW-1185">Reference proteome</keyword>
<proteinExistence type="predicted"/>